<feature type="binding site" evidence="1">
    <location>
        <position position="86"/>
    </location>
    <ligand>
        <name>ATP</name>
        <dbReference type="ChEBI" id="CHEBI:30616"/>
    </ligand>
</feature>
<dbReference type="Gene3D" id="1.10.510.10">
    <property type="entry name" value="Transferase(Phosphotransferase) domain 1"/>
    <property type="match status" value="1"/>
</dbReference>
<evidence type="ECO:0000313" key="4">
    <source>
        <dbReference type="EMBL" id="KAF4759043.1"/>
    </source>
</evidence>
<evidence type="ECO:0000256" key="2">
    <source>
        <dbReference type="SAM" id="MobiDB-lite"/>
    </source>
</evidence>
<dbReference type="InterPro" id="IPR011009">
    <property type="entry name" value="Kinase-like_dom_sf"/>
</dbReference>
<feature type="compositionally biased region" description="Pro residues" evidence="2">
    <location>
        <begin position="638"/>
        <end position="664"/>
    </location>
</feature>
<keyword evidence="5" id="KW-1185">Reference proteome</keyword>
<dbReference type="PANTHER" id="PTHR46146">
    <property type="entry name" value="SERINE/THREONINE-PROTEIN KINASE-LIKE PROTEIN CCR4"/>
    <property type="match status" value="1"/>
</dbReference>
<dbReference type="InterPro" id="IPR001245">
    <property type="entry name" value="Ser-Thr/Tyr_kinase_cat_dom"/>
</dbReference>
<organism evidence="4 5">
    <name type="scientific">Perkinsus olseni</name>
    <name type="common">Perkinsus atlanticus</name>
    <dbReference type="NCBI Taxonomy" id="32597"/>
    <lineage>
        <taxon>Eukaryota</taxon>
        <taxon>Sar</taxon>
        <taxon>Alveolata</taxon>
        <taxon>Perkinsozoa</taxon>
        <taxon>Perkinsea</taxon>
        <taxon>Perkinsida</taxon>
        <taxon>Perkinsidae</taxon>
        <taxon>Perkinsus</taxon>
    </lineage>
</organism>
<accession>A0A7J6UP69</accession>
<feature type="compositionally biased region" description="Pro residues" evidence="2">
    <location>
        <begin position="574"/>
        <end position="587"/>
    </location>
</feature>
<feature type="compositionally biased region" description="Gly residues" evidence="2">
    <location>
        <begin position="435"/>
        <end position="450"/>
    </location>
</feature>
<feature type="region of interest" description="Disordered" evidence="2">
    <location>
        <begin position="494"/>
        <end position="731"/>
    </location>
</feature>
<proteinExistence type="predicted"/>
<evidence type="ECO:0000259" key="3">
    <source>
        <dbReference type="PROSITE" id="PS50011"/>
    </source>
</evidence>
<feature type="compositionally biased region" description="Basic and acidic residues" evidence="2">
    <location>
        <begin position="713"/>
        <end position="730"/>
    </location>
</feature>
<dbReference type="EMBL" id="JABANO010000667">
    <property type="protein sequence ID" value="KAF4759043.1"/>
    <property type="molecule type" value="Genomic_DNA"/>
</dbReference>
<dbReference type="Gene3D" id="3.30.200.20">
    <property type="entry name" value="Phosphorylase Kinase, domain 1"/>
    <property type="match status" value="1"/>
</dbReference>
<dbReference type="InterPro" id="IPR000719">
    <property type="entry name" value="Prot_kinase_dom"/>
</dbReference>
<evidence type="ECO:0000313" key="5">
    <source>
        <dbReference type="Proteomes" id="UP000553632"/>
    </source>
</evidence>
<feature type="domain" description="Protein kinase" evidence="3">
    <location>
        <begin position="58"/>
        <end position="347"/>
    </location>
</feature>
<reference evidence="4 5" key="1">
    <citation type="submission" date="2020-04" db="EMBL/GenBank/DDBJ databases">
        <title>Perkinsus olseni comparative genomics.</title>
        <authorList>
            <person name="Bogema D.R."/>
        </authorList>
    </citation>
    <scope>NUCLEOTIDE SEQUENCE [LARGE SCALE GENOMIC DNA]</scope>
    <source>
        <strain evidence="4 5">ATCC PRA-207</strain>
    </source>
</reference>
<keyword evidence="1" id="KW-0547">Nucleotide-binding</keyword>
<keyword evidence="1" id="KW-0067">ATP-binding</keyword>
<gene>
    <name evidence="4" type="ORF">FOZ63_021952</name>
</gene>
<comment type="caution">
    <text evidence="4">The sequence shown here is derived from an EMBL/GenBank/DDBJ whole genome shotgun (WGS) entry which is preliminary data.</text>
</comment>
<dbReference type="PROSITE" id="PS50011">
    <property type="entry name" value="PROTEIN_KINASE_DOM"/>
    <property type="match status" value="1"/>
</dbReference>
<dbReference type="OMA" id="VEWPASN"/>
<dbReference type="PROSITE" id="PS00107">
    <property type="entry name" value="PROTEIN_KINASE_ATP"/>
    <property type="match status" value="1"/>
</dbReference>
<dbReference type="Pfam" id="PF00069">
    <property type="entry name" value="Pkinase"/>
    <property type="match status" value="1"/>
</dbReference>
<sequence length="764" mass="81704">MAHGGGAYSSGAAAAAVSAGGFTARPTGGGGAMPTDLNLNRIALEYPYADLAAATENFSPKYRLGQGSYGSVYKCQLKDQTEVAIKVLRAPKESGFREEVEVLSKFRHPNLVILMGFARNGNERLLIYELLEGGDLCSRLSAPNSAKTFPWTLRVSVALDACLGLSHLHNSTPKVFHRDIKFGIGDNPKGTKARCNWWMPVVRRSQNIILDKSGNAKVADFGLALLATAKGRDGQKVDMCSGTIGYADPLYISTSVVTEKSEVYSFGMVLLELLTTKPPALQDPRTKAITEMYKGINKEKLWNMIQWSCGWHPAIASELADLALRCIDSRESRRPVFVEVAKALRELKRKSQTIALQQQQQPAGPLYAGAPPPPDMRNNVFAGYGPNSPMVMQGPPPPPPQGFMPGYPPPNYVNQRIMAGPPPPPPGAFPNRQGSFGGKGGHGAGPGYGGPSNVFTPMPPPGGVPYGGSPTPSAAALMGQNEALQKKLHSLARGGNLDYQQKSGAYPQPPPPPGPVNNVEWPASNNFNDGWPGAPPPNHDKRRRRKGGGNRHPSGDTAGASASWRGGPRRDYPAEPPHSSPPPPPPSGGVGSRSTNPFAGPVDGPTDLLTGEMPPPNSLSSGHRTYRTVPKEHSEPCLPRPQESPTPPPPTRSPPLPPPPPPPVVDNDPLQQGANAVANLDAELGEMAGQTMPTTGGGDNEEVLDYLFSGPNGEDRARMKREEEERKNTKAELASIGFPEDQIDEAVKKHPTLEDATNWILDNY</sequence>
<dbReference type="Pfam" id="PF07714">
    <property type="entry name" value="PK_Tyr_Ser-Thr"/>
    <property type="match status" value="1"/>
</dbReference>
<name>A0A7J6UP69_PEROL</name>
<feature type="compositionally biased region" description="Basic residues" evidence="2">
    <location>
        <begin position="540"/>
        <end position="549"/>
    </location>
</feature>
<feature type="region of interest" description="Disordered" evidence="2">
    <location>
        <begin position="420"/>
        <end position="475"/>
    </location>
</feature>
<dbReference type="InterPro" id="IPR017441">
    <property type="entry name" value="Protein_kinase_ATP_BS"/>
</dbReference>
<protein>
    <recommendedName>
        <fullName evidence="3">Protein kinase domain-containing protein</fullName>
    </recommendedName>
</protein>
<dbReference type="Proteomes" id="UP000553632">
    <property type="component" value="Unassembled WGS sequence"/>
</dbReference>
<dbReference type="GO" id="GO:0004672">
    <property type="term" value="F:protein kinase activity"/>
    <property type="evidence" value="ECO:0007669"/>
    <property type="project" value="InterPro"/>
</dbReference>
<dbReference type="PANTHER" id="PTHR46146:SF3">
    <property type="entry name" value="SERINE_THREONINE-PROTEIN KINASE-LIKE PROTEIN CCR3-RELATED"/>
    <property type="match status" value="1"/>
</dbReference>
<dbReference type="AlphaFoldDB" id="A0A7J6UP69"/>
<dbReference type="GO" id="GO:0005524">
    <property type="term" value="F:ATP binding"/>
    <property type="evidence" value="ECO:0007669"/>
    <property type="project" value="UniProtKB-UniRule"/>
</dbReference>
<evidence type="ECO:0000256" key="1">
    <source>
        <dbReference type="PROSITE-ProRule" id="PRU10141"/>
    </source>
</evidence>
<dbReference type="SUPFAM" id="SSF56112">
    <property type="entry name" value="Protein kinase-like (PK-like)"/>
    <property type="match status" value="1"/>
</dbReference>